<dbReference type="EMBL" id="KZ679676">
    <property type="protein sequence ID" value="PTB59461.1"/>
    <property type="molecule type" value="Genomic_DNA"/>
</dbReference>
<organism evidence="1 2">
    <name type="scientific">Trichoderma harzianum CBS 226.95</name>
    <dbReference type="NCBI Taxonomy" id="983964"/>
    <lineage>
        <taxon>Eukaryota</taxon>
        <taxon>Fungi</taxon>
        <taxon>Dikarya</taxon>
        <taxon>Ascomycota</taxon>
        <taxon>Pezizomycotina</taxon>
        <taxon>Sordariomycetes</taxon>
        <taxon>Hypocreomycetidae</taxon>
        <taxon>Hypocreales</taxon>
        <taxon>Hypocreaceae</taxon>
        <taxon>Trichoderma</taxon>
    </lineage>
</organism>
<accession>A0A2T4AQW7</accession>
<proteinExistence type="predicted"/>
<dbReference type="RefSeq" id="XP_024779138.1">
    <property type="nucleotide sequence ID" value="XM_024914176.1"/>
</dbReference>
<dbReference type="Proteomes" id="UP000241690">
    <property type="component" value="Unassembled WGS sequence"/>
</dbReference>
<protein>
    <submittedName>
        <fullName evidence="1">Uncharacterized protein</fullName>
    </submittedName>
</protein>
<evidence type="ECO:0000313" key="1">
    <source>
        <dbReference type="EMBL" id="PTB59461.1"/>
    </source>
</evidence>
<dbReference type="GeneID" id="36622741"/>
<keyword evidence="2" id="KW-1185">Reference proteome</keyword>
<gene>
    <name evidence="1" type="ORF">M431DRAFT_304515</name>
</gene>
<reference evidence="1 2" key="1">
    <citation type="submission" date="2016-07" db="EMBL/GenBank/DDBJ databases">
        <title>Multiple horizontal gene transfer events from other fungi enriched the ability of initially mycotrophic Trichoderma (Ascomycota) to feed on dead plant biomass.</title>
        <authorList>
            <consortium name="DOE Joint Genome Institute"/>
            <person name="Aerts A."/>
            <person name="Atanasova L."/>
            <person name="Chenthamara K."/>
            <person name="Zhang J."/>
            <person name="Grujic M."/>
            <person name="Henrissat B."/>
            <person name="Kuo A."/>
            <person name="Salamov A."/>
            <person name="Lipzen A."/>
            <person name="Labutti K."/>
            <person name="Barry K."/>
            <person name="Miao Y."/>
            <person name="Rahimi M.J."/>
            <person name="Shen Q."/>
            <person name="Grigoriev I.V."/>
            <person name="Kubicek C.P."/>
            <person name="Druzhinina I.S."/>
        </authorList>
    </citation>
    <scope>NUCLEOTIDE SEQUENCE [LARGE SCALE GENOMIC DNA]</scope>
    <source>
        <strain evidence="1 2">CBS 226.95</strain>
    </source>
</reference>
<dbReference type="AlphaFoldDB" id="A0A2T4AQW7"/>
<evidence type="ECO:0000313" key="2">
    <source>
        <dbReference type="Proteomes" id="UP000241690"/>
    </source>
</evidence>
<sequence>MASPRSVLFSRPHLVRQRQRAVEAKNPRALEQPQDAAGWLAAMPAHRAELSVIRTRRFGRRQTSTTQVNALHLSAHRCLCVYSVKAVLSLYCYKRHPPTPFGKFV</sequence>
<name>A0A2T4AQW7_TRIHA</name>